<dbReference type="EMBL" id="RBXO01000001">
    <property type="protein sequence ID" value="RKT57227.1"/>
    <property type="molecule type" value="Genomic_DNA"/>
</dbReference>
<dbReference type="InterPro" id="IPR000772">
    <property type="entry name" value="Ricin_B_lectin"/>
</dbReference>
<organism evidence="3 4">
    <name type="scientific">Saccharothrix australiensis</name>
    <dbReference type="NCBI Taxonomy" id="2072"/>
    <lineage>
        <taxon>Bacteria</taxon>
        <taxon>Bacillati</taxon>
        <taxon>Actinomycetota</taxon>
        <taxon>Actinomycetes</taxon>
        <taxon>Pseudonocardiales</taxon>
        <taxon>Pseudonocardiaceae</taxon>
        <taxon>Saccharothrix</taxon>
    </lineage>
</organism>
<dbReference type="GO" id="GO:0030246">
    <property type="term" value="F:carbohydrate binding"/>
    <property type="evidence" value="ECO:0007669"/>
    <property type="project" value="UniProtKB-KW"/>
</dbReference>
<reference evidence="3 4" key="1">
    <citation type="submission" date="2018-10" db="EMBL/GenBank/DDBJ databases">
        <title>Sequencing the genomes of 1000 actinobacteria strains.</title>
        <authorList>
            <person name="Klenk H.-P."/>
        </authorList>
    </citation>
    <scope>NUCLEOTIDE SEQUENCE [LARGE SCALE GENOMIC DNA]</scope>
    <source>
        <strain evidence="3 4">DSM 43800</strain>
    </source>
</reference>
<accession>A0A495W7Y2</accession>
<feature type="domain" description="Ricin B lectin" evidence="2">
    <location>
        <begin position="45"/>
        <end position="181"/>
    </location>
</feature>
<dbReference type="Pfam" id="PF00652">
    <property type="entry name" value="Ricin_B_lectin"/>
    <property type="match status" value="1"/>
</dbReference>
<proteinExistence type="predicted"/>
<gene>
    <name evidence="3" type="ORF">C8E97_5945</name>
</gene>
<dbReference type="OrthoDB" id="5381276at2"/>
<dbReference type="AlphaFoldDB" id="A0A495W7Y2"/>
<evidence type="ECO:0000313" key="3">
    <source>
        <dbReference type="EMBL" id="RKT57227.1"/>
    </source>
</evidence>
<dbReference type="Proteomes" id="UP000282084">
    <property type="component" value="Unassembled WGS sequence"/>
</dbReference>
<evidence type="ECO:0000313" key="4">
    <source>
        <dbReference type="Proteomes" id="UP000282084"/>
    </source>
</evidence>
<comment type="caution">
    <text evidence="3">The sequence shown here is derived from an EMBL/GenBank/DDBJ whole genome shotgun (WGS) entry which is preliminary data.</text>
</comment>
<dbReference type="SUPFAM" id="SSF50370">
    <property type="entry name" value="Ricin B-like lectins"/>
    <property type="match status" value="1"/>
</dbReference>
<name>A0A495W7Y2_9PSEU</name>
<sequence length="181" mass="20039">MRRITVSFLTGASAVLALLVAPAGASADPQDVSVATDQGRALAVNGTYPLRNDNSGKCLDVYEWSTANGGDLVQWDCHYGNNQLWTFIRHDDGSYSLKSAHSGKCADVYNWSTANGGKIVQWDCHGGNNQRWAQSWNNDTNSLRYISKHSGKALEVYDWSQQNGGKIVQWDYHGGANQRWR</sequence>
<dbReference type="CDD" id="cd00161">
    <property type="entry name" value="beta-trefoil_Ricin-like"/>
    <property type="match status" value="1"/>
</dbReference>
<dbReference type="InterPro" id="IPR035992">
    <property type="entry name" value="Ricin_B-like_lectins"/>
</dbReference>
<dbReference type="Gene3D" id="2.80.10.50">
    <property type="match status" value="3"/>
</dbReference>
<keyword evidence="4" id="KW-1185">Reference proteome</keyword>
<feature type="chain" id="PRO_5019863088" evidence="1">
    <location>
        <begin position="28"/>
        <end position="181"/>
    </location>
</feature>
<feature type="signal peptide" evidence="1">
    <location>
        <begin position="1"/>
        <end position="27"/>
    </location>
</feature>
<keyword evidence="1" id="KW-0732">Signal</keyword>
<evidence type="ECO:0000259" key="2">
    <source>
        <dbReference type="SMART" id="SM00458"/>
    </source>
</evidence>
<evidence type="ECO:0000256" key="1">
    <source>
        <dbReference type="SAM" id="SignalP"/>
    </source>
</evidence>
<dbReference type="PROSITE" id="PS50231">
    <property type="entry name" value="RICIN_B_LECTIN"/>
    <property type="match status" value="1"/>
</dbReference>
<protein>
    <submittedName>
        <fullName evidence="3">Ricin-type beta-trefoil lectin protein</fullName>
    </submittedName>
</protein>
<dbReference type="SMART" id="SM00458">
    <property type="entry name" value="RICIN"/>
    <property type="match status" value="1"/>
</dbReference>
<keyword evidence="3" id="KW-0430">Lectin</keyword>